<proteinExistence type="predicted"/>
<accession>W2S7Q3</accession>
<keyword evidence="2" id="KW-1185">Reference proteome</keyword>
<dbReference type="InParanoid" id="W2S7Q3"/>
<gene>
    <name evidence="1" type="ORF">HMPREF1541_10943</name>
</gene>
<protein>
    <submittedName>
        <fullName evidence="1">Uncharacterized protein</fullName>
    </submittedName>
</protein>
<dbReference type="EMBL" id="KB822716">
    <property type="protein sequence ID" value="ETN44078.1"/>
    <property type="molecule type" value="Genomic_DNA"/>
</dbReference>
<evidence type="ECO:0000313" key="2">
    <source>
        <dbReference type="Proteomes" id="UP000030752"/>
    </source>
</evidence>
<dbReference type="HOGENOM" id="CLU_2527391_0_0_1"/>
<reference evidence="1 2" key="1">
    <citation type="submission" date="2013-03" db="EMBL/GenBank/DDBJ databases">
        <title>The Genome Sequence of Phialophora europaea CBS 101466.</title>
        <authorList>
            <consortium name="The Broad Institute Genomics Platform"/>
            <person name="Cuomo C."/>
            <person name="de Hoog S."/>
            <person name="Gorbushina A."/>
            <person name="Walker B."/>
            <person name="Young S.K."/>
            <person name="Zeng Q."/>
            <person name="Gargeya S."/>
            <person name="Fitzgerald M."/>
            <person name="Haas B."/>
            <person name="Abouelleil A."/>
            <person name="Allen A.W."/>
            <person name="Alvarado L."/>
            <person name="Arachchi H.M."/>
            <person name="Berlin A.M."/>
            <person name="Chapman S.B."/>
            <person name="Gainer-Dewar J."/>
            <person name="Goldberg J."/>
            <person name="Griggs A."/>
            <person name="Gujja S."/>
            <person name="Hansen M."/>
            <person name="Howarth C."/>
            <person name="Imamovic A."/>
            <person name="Ireland A."/>
            <person name="Larimer J."/>
            <person name="McCowan C."/>
            <person name="Murphy C."/>
            <person name="Pearson M."/>
            <person name="Poon T.W."/>
            <person name="Priest M."/>
            <person name="Roberts A."/>
            <person name="Saif S."/>
            <person name="Shea T."/>
            <person name="Sisk P."/>
            <person name="Sykes S."/>
            <person name="Wortman J."/>
            <person name="Nusbaum C."/>
            <person name="Birren B."/>
        </authorList>
    </citation>
    <scope>NUCLEOTIDE SEQUENCE [LARGE SCALE GENOMIC DNA]</scope>
    <source>
        <strain evidence="1 2">CBS 101466</strain>
    </source>
</reference>
<organism evidence="1 2">
    <name type="scientific">Cyphellophora europaea (strain CBS 101466)</name>
    <name type="common">Phialophora europaea</name>
    <dbReference type="NCBI Taxonomy" id="1220924"/>
    <lineage>
        <taxon>Eukaryota</taxon>
        <taxon>Fungi</taxon>
        <taxon>Dikarya</taxon>
        <taxon>Ascomycota</taxon>
        <taxon>Pezizomycotina</taxon>
        <taxon>Eurotiomycetes</taxon>
        <taxon>Chaetothyriomycetidae</taxon>
        <taxon>Chaetothyriales</taxon>
        <taxon>Cyphellophoraceae</taxon>
        <taxon>Cyphellophora</taxon>
    </lineage>
</organism>
<dbReference type="RefSeq" id="XP_008713834.1">
    <property type="nucleotide sequence ID" value="XM_008715612.1"/>
</dbReference>
<dbReference type="VEuPathDB" id="FungiDB:HMPREF1541_10943"/>
<dbReference type="GeneID" id="19978282"/>
<sequence>MLHHWRSYLLAPFPSLRASNTLHNRHNIYVYHSHHYWQSCLGRVIECTTCYRRTLGHIYTLQHNHHWTSLLLNRHKDTVRSPQI</sequence>
<dbReference type="AlphaFoldDB" id="W2S7Q3"/>
<name>W2S7Q3_CYPE1</name>
<evidence type="ECO:0000313" key="1">
    <source>
        <dbReference type="EMBL" id="ETN44078.1"/>
    </source>
</evidence>
<dbReference type="Proteomes" id="UP000030752">
    <property type="component" value="Unassembled WGS sequence"/>
</dbReference>